<gene>
    <name evidence="5" type="ORF">Z043_123394</name>
</gene>
<protein>
    <submittedName>
        <fullName evidence="5">Uncharacterized protein</fullName>
    </submittedName>
</protein>
<dbReference type="PANTHER" id="PTHR12669:SF12">
    <property type="entry name" value="EUKARYOTIC TRANSLATION INITIATION FACTOR 4E-BINDING PROTEIN"/>
    <property type="match status" value="1"/>
</dbReference>
<dbReference type="PANTHER" id="PTHR12669">
    <property type="entry name" value="EUKARYOTIC TRANSLATION INITIATION FACTOR 4E-BINDING PROTEIN"/>
    <property type="match status" value="1"/>
</dbReference>
<comment type="caution">
    <text evidence="5">The sequence shown here is derived from an EMBL/GenBank/DDBJ whole genome shotgun (WGS) entry which is preliminary data.</text>
</comment>
<proteinExistence type="inferred from homology"/>
<dbReference type="GO" id="GO:0008190">
    <property type="term" value="F:eukaryotic initiation factor 4E binding"/>
    <property type="evidence" value="ECO:0007669"/>
    <property type="project" value="InterPro"/>
</dbReference>
<dbReference type="GO" id="GO:0005737">
    <property type="term" value="C:cytoplasm"/>
    <property type="evidence" value="ECO:0007669"/>
    <property type="project" value="TreeGrafter"/>
</dbReference>
<evidence type="ECO:0000313" key="5">
    <source>
        <dbReference type="EMBL" id="KPP58751.1"/>
    </source>
</evidence>
<organism evidence="5 6">
    <name type="scientific">Scleropages formosus</name>
    <name type="common">Asian bonytongue</name>
    <name type="synonym">Osteoglossum formosum</name>
    <dbReference type="NCBI Taxonomy" id="113540"/>
    <lineage>
        <taxon>Eukaryota</taxon>
        <taxon>Metazoa</taxon>
        <taxon>Chordata</taxon>
        <taxon>Craniata</taxon>
        <taxon>Vertebrata</taxon>
        <taxon>Euteleostomi</taxon>
        <taxon>Actinopterygii</taxon>
        <taxon>Neopterygii</taxon>
        <taxon>Teleostei</taxon>
        <taxon>Osteoglossocephala</taxon>
        <taxon>Osteoglossomorpha</taxon>
        <taxon>Osteoglossiformes</taxon>
        <taxon>Osteoglossidae</taxon>
        <taxon>Scleropages</taxon>
    </lineage>
</organism>
<evidence type="ECO:0000256" key="1">
    <source>
        <dbReference type="ARBA" id="ARBA00005480"/>
    </source>
</evidence>
<evidence type="ECO:0000256" key="2">
    <source>
        <dbReference type="ARBA" id="ARBA00022845"/>
    </source>
</evidence>
<dbReference type="GO" id="GO:0045947">
    <property type="term" value="P:negative regulation of translational initiation"/>
    <property type="evidence" value="ECO:0007669"/>
    <property type="project" value="InterPro"/>
</dbReference>
<dbReference type="Proteomes" id="UP000034805">
    <property type="component" value="Unassembled WGS sequence"/>
</dbReference>
<dbReference type="EMBL" id="JARO02013301">
    <property type="protein sequence ID" value="KPP58751.1"/>
    <property type="molecule type" value="Genomic_DNA"/>
</dbReference>
<feature type="region of interest" description="Disordered" evidence="4">
    <location>
        <begin position="55"/>
        <end position="94"/>
    </location>
</feature>
<evidence type="ECO:0000313" key="6">
    <source>
        <dbReference type="Proteomes" id="UP000034805"/>
    </source>
</evidence>
<accession>A0A0P7TM35</accession>
<dbReference type="AlphaFoldDB" id="A0A0P7TM35"/>
<keyword evidence="3" id="KW-0652">Protein synthesis inhibitor</keyword>
<keyword evidence="2" id="KW-0810">Translation regulation</keyword>
<feature type="region of interest" description="Disordered" evidence="4">
    <location>
        <begin position="1"/>
        <end position="20"/>
    </location>
</feature>
<reference evidence="5 6" key="1">
    <citation type="submission" date="2015-08" db="EMBL/GenBank/DDBJ databases">
        <title>The genome of the Asian arowana (Scleropages formosus).</title>
        <authorList>
            <person name="Tan M.H."/>
            <person name="Gan H.M."/>
            <person name="Croft L.J."/>
            <person name="Austin C.M."/>
        </authorList>
    </citation>
    <scope>NUCLEOTIDE SEQUENCE [LARGE SCALE GENOMIC DNA]</scope>
    <source>
        <strain evidence="5">Aro1</strain>
    </source>
</reference>
<name>A0A0P7TM35_SCLFO</name>
<comment type="similarity">
    <text evidence="1">Belongs to the eIF4E-binding protein family.</text>
</comment>
<sequence>MSSTRADGKGRRRSPSRLGTSSWCCDECVLCTRIIYDRKFLLDCRSSPLAQTPPSCLPDIPGVTSPPVAPTGSKKAEPEPAVNNHESPPADKGAAYCTLMPRTAAETTTTSVEEEERFVSTHCHLEPAATRSASRDPTAAVPYFSPSTSVAPPGGPRTDKFPQGTALLPVASLFLLILSPQIRC</sequence>
<evidence type="ECO:0000256" key="4">
    <source>
        <dbReference type="SAM" id="MobiDB-lite"/>
    </source>
</evidence>
<dbReference type="STRING" id="113540.ENSSFOP00015005306"/>
<evidence type="ECO:0000256" key="3">
    <source>
        <dbReference type="ARBA" id="ARBA00023193"/>
    </source>
</evidence>
<dbReference type="InterPro" id="IPR008606">
    <property type="entry name" value="EIF4EBP"/>
</dbReference>
<dbReference type="Pfam" id="PF05456">
    <property type="entry name" value="eIF_4EBP"/>
    <property type="match status" value="1"/>
</dbReference>